<dbReference type="PROSITE" id="PS51480">
    <property type="entry name" value="DHAL"/>
    <property type="match status" value="1"/>
</dbReference>
<evidence type="ECO:0000313" key="14">
    <source>
        <dbReference type="EMBL" id="KAL1525727.1"/>
    </source>
</evidence>
<dbReference type="PANTHER" id="PTHR28629">
    <property type="entry name" value="TRIOKINASE/FMN CYCLASE"/>
    <property type="match status" value="1"/>
</dbReference>
<keyword evidence="5" id="KW-0547">Nucleotide-binding</keyword>
<dbReference type="AlphaFoldDB" id="A0AB34JXA3"/>
<dbReference type="Pfam" id="PF02734">
    <property type="entry name" value="Dak2"/>
    <property type="match status" value="1"/>
</dbReference>
<dbReference type="GO" id="GO:0050354">
    <property type="term" value="F:triokinase activity"/>
    <property type="evidence" value="ECO:0007669"/>
    <property type="project" value="UniProtKB-EC"/>
</dbReference>
<dbReference type="NCBIfam" id="TIGR02361">
    <property type="entry name" value="dak_ATP"/>
    <property type="match status" value="1"/>
</dbReference>
<dbReference type="SUPFAM" id="SSF82549">
    <property type="entry name" value="DAK1/DegV-like"/>
    <property type="match status" value="1"/>
</dbReference>
<evidence type="ECO:0000256" key="6">
    <source>
        <dbReference type="ARBA" id="ARBA00022777"/>
    </source>
</evidence>
<feature type="binding site" evidence="11">
    <location>
        <position position="109"/>
    </location>
    <ligand>
        <name>substrate</name>
    </ligand>
</feature>
<comment type="catalytic activity">
    <reaction evidence="9">
        <text>dihydroxyacetone + ATP = dihydroxyacetone phosphate + ADP + H(+)</text>
        <dbReference type="Rhea" id="RHEA:15773"/>
        <dbReference type="ChEBI" id="CHEBI:15378"/>
        <dbReference type="ChEBI" id="CHEBI:16016"/>
        <dbReference type="ChEBI" id="CHEBI:30616"/>
        <dbReference type="ChEBI" id="CHEBI:57642"/>
        <dbReference type="ChEBI" id="CHEBI:456216"/>
        <dbReference type="EC" id="2.7.1.29"/>
    </reaction>
</comment>
<sequence>MSRQLLNVPTACVEEAMEALVMGDPAVRRLEGYNVIVRANLDGGKVAVVSGGGSGHEPSHGGWVAHGMLSAAVCGSVFASPSTKSILAAIMHVTGAAGCLVIIKNYTGDRLSFGMACEQAKAAGLAVEMVVVGDDCALAGRGSGIAGRRGIAGTCFVHKIAGAAAEGGASLAEVTAAAKAAADALGSMGVALRSCNLPGAPREERIDAGKMEVGLGIHGEPGALTTELVAADEVVAKLVEFIYASGYLSLSPGDQVALLVNNLGNTTGLEMSVVTRAAFKLLEGPKYGLQVARLLSGSFMTALDMAGVSITILKLTDASLTLLDAPTTARLWPRSSLPGRDGVVAAPVLPEVTASTIGGPQLNPADQAALKAAIAAAASAICSAEPRLTAWDEISGDGDCGTTLAAGAKAVLEDLPTYPLASPANVARAVSVSTERSMGGSSGALYSIFLNAVAAALAKAPAITSKAAVDAFAAGVAAISKYGGAGAGQRTMLDALIPAARAMESATDQPLAAVLKVGAEAAVAGAEATKAMQASAGRASYVPFEKMKDVPDPGAMAVSIWFGAAANAS</sequence>
<dbReference type="GO" id="GO:0005524">
    <property type="term" value="F:ATP binding"/>
    <property type="evidence" value="ECO:0007669"/>
    <property type="project" value="UniProtKB-KW"/>
</dbReference>
<dbReference type="Gene3D" id="1.25.40.340">
    <property type="match status" value="1"/>
</dbReference>
<keyword evidence="6" id="KW-0418">Kinase</keyword>
<evidence type="ECO:0000256" key="7">
    <source>
        <dbReference type="ARBA" id="ARBA00022840"/>
    </source>
</evidence>
<evidence type="ECO:0000256" key="1">
    <source>
        <dbReference type="ARBA" id="ARBA00003264"/>
    </source>
</evidence>
<dbReference type="InterPro" id="IPR012734">
    <property type="entry name" value="DhaK_ATP"/>
</dbReference>
<dbReference type="FunFam" id="3.30.1180.20:FF:000001">
    <property type="entry name" value="Dihydroxyacetone kinase 1"/>
    <property type="match status" value="1"/>
</dbReference>
<evidence type="ECO:0000256" key="11">
    <source>
        <dbReference type="PIRSR" id="PIRSR612734-2"/>
    </source>
</evidence>
<dbReference type="PROSITE" id="PS51481">
    <property type="entry name" value="DHAK"/>
    <property type="match status" value="1"/>
</dbReference>
<dbReference type="GO" id="GO:0004371">
    <property type="term" value="F:glycerone kinase activity"/>
    <property type="evidence" value="ECO:0007669"/>
    <property type="project" value="UniProtKB-EC"/>
</dbReference>
<proteinExistence type="inferred from homology"/>
<feature type="binding site" evidence="11">
    <location>
        <position position="104"/>
    </location>
    <ligand>
        <name>substrate</name>
    </ligand>
</feature>
<comment type="caution">
    <text evidence="14">The sequence shown here is derived from an EMBL/GenBank/DDBJ whole genome shotgun (WGS) entry which is preliminary data.</text>
</comment>
<organism evidence="14 15">
    <name type="scientific">Prymnesium parvum</name>
    <name type="common">Toxic golden alga</name>
    <dbReference type="NCBI Taxonomy" id="97485"/>
    <lineage>
        <taxon>Eukaryota</taxon>
        <taxon>Haptista</taxon>
        <taxon>Haptophyta</taxon>
        <taxon>Prymnesiophyceae</taxon>
        <taxon>Prymnesiales</taxon>
        <taxon>Prymnesiaceae</taxon>
        <taxon>Prymnesium</taxon>
    </lineage>
</organism>
<comment type="pathway">
    <text evidence="2">Polyol metabolism; glycerol fermentation; glycerone phosphate from glycerol (oxidative route): step 2/2.</text>
</comment>
<evidence type="ECO:0000256" key="8">
    <source>
        <dbReference type="ARBA" id="ARBA00047974"/>
    </source>
</evidence>
<evidence type="ECO:0000256" key="2">
    <source>
        <dbReference type="ARBA" id="ARBA00004778"/>
    </source>
</evidence>
<dbReference type="SMART" id="SM01120">
    <property type="entry name" value="Dak2"/>
    <property type="match status" value="1"/>
</dbReference>
<feature type="domain" description="DhaK" evidence="13">
    <location>
        <begin position="8"/>
        <end position="332"/>
    </location>
</feature>
<evidence type="ECO:0000256" key="4">
    <source>
        <dbReference type="ARBA" id="ARBA00022679"/>
    </source>
</evidence>
<dbReference type="NCBIfam" id="NF011049">
    <property type="entry name" value="PRK14479.1"/>
    <property type="match status" value="1"/>
</dbReference>
<comment type="catalytic activity">
    <reaction evidence="8">
        <text>D-glyceraldehyde + ATP = D-glyceraldehyde 3-phosphate + ADP + H(+)</text>
        <dbReference type="Rhea" id="RHEA:13941"/>
        <dbReference type="ChEBI" id="CHEBI:15378"/>
        <dbReference type="ChEBI" id="CHEBI:17378"/>
        <dbReference type="ChEBI" id="CHEBI:30616"/>
        <dbReference type="ChEBI" id="CHEBI:59776"/>
        <dbReference type="ChEBI" id="CHEBI:456216"/>
        <dbReference type="EC" id="2.7.1.28"/>
    </reaction>
</comment>
<comment type="function">
    <text evidence="1">Catalyzes both the phosphorylation of dihydroxyacetone and of glyceraldehyde.</text>
</comment>
<dbReference type="PANTHER" id="PTHR28629:SF4">
    <property type="entry name" value="TRIOKINASE_FMN CYCLASE"/>
    <property type="match status" value="1"/>
</dbReference>
<dbReference type="InterPro" id="IPR050861">
    <property type="entry name" value="Dihydroxyacetone_Kinase"/>
</dbReference>
<accession>A0AB34JXA3</accession>
<dbReference type="Gene3D" id="3.40.50.10440">
    <property type="entry name" value="Dihydroxyacetone kinase, domain 1"/>
    <property type="match status" value="1"/>
</dbReference>
<reference evidence="14 15" key="1">
    <citation type="journal article" date="2024" name="Science">
        <title>Giant polyketide synthase enzymes in the biosynthesis of giant marine polyether toxins.</title>
        <authorList>
            <person name="Fallon T.R."/>
            <person name="Shende V.V."/>
            <person name="Wierzbicki I.H."/>
            <person name="Pendleton A.L."/>
            <person name="Watervoot N.F."/>
            <person name="Auber R.P."/>
            <person name="Gonzalez D.J."/>
            <person name="Wisecaver J.H."/>
            <person name="Moore B.S."/>
        </authorList>
    </citation>
    <scope>NUCLEOTIDE SEQUENCE [LARGE SCALE GENOMIC DNA]</scope>
    <source>
        <strain evidence="14 15">12B1</strain>
    </source>
</reference>
<dbReference type="InterPro" id="IPR004007">
    <property type="entry name" value="DhaL_dom"/>
</dbReference>
<dbReference type="GO" id="GO:0019563">
    <property type="term" value="P:glycerol catabolic process"/>
    <property type="evidence" value="ECO:0007669"/>
    <property type="project" value="TreeGrafter"/>
</dbReference>
<feature type="active site" description="Tele-hemiaminal-histidine intermediate" evidence="10">
    <location>
        <position position="218"/>
    </location>
</feature>
<dbReference type="SUPFAM" id="SSF101473">
    <property type="entry name" value="DhaL-like"/>
    <property type="match status" value="1"/>
</dbReference>
<keyword evidence="7" id="KW-0067">ATP-binding</keyword>
<dbReference type="InterPro" id="IPR004006">
    <property type="entry name" value="DhaK_dom"/>
</dbReference>
<evidence type="ECO:0000256" key="9">
    <source>
        <dbReference type="ARBA" id="ARBA00048898"/>
    </source>
</evidence>
<dbReference type="FunFam" id="3.40.50.10440:FF:000001">
    <property type="entry name" value="Dihydroxyacetone kinase, DhaK subunit"/>
    <property type="match status" value="1"/>
</dbReference>
<evidence type="ECO:0000256" key="5">
    <source>
        <dbReference type="ARBA" id="ARBA00022741"/>
    </source>
</evidence>
<dbReference type="EMBL" id="JBGBPQ010000004">
    <property type="protein sequence ID" value="KAL1525727.1"/>
    <property type="molecule type" value="Genomic_DNA"/>
</dbReference>
<dbReference type="GO" id="GO:0005829">
    <property type="term" value="C:cytosol"/>
    <property type="evidence" value="ECO:0007669"/>
    <property type="project" value="TreeGrafter"/>
</dbReference>
<gene>
    <name evidence="14" type="ORF">AB1Y20_020571</name>
</gene>
<evidence type="ECO:0000259" key="13">
    <source>
        <dbReference type="PROSITE" id="PS51481"/>
    </source>
</evidence>
<comment type="similarity">
    <text evidence="3">Belongs to the dihydroxyacetone kinase (DAK) family.</text>
</comment>
<dbReference type="InterPro" id="IPR036117">
    <property type="entry name" value="DhaL_dom_sf"/>
</dbReference>
<keyword evidence="4" id="KW-0808">Transferase</keyword>
<dbReference type="Gene3D" id="3.30.1180.20">
    <property type="entry name" value="Dihydroxyacetone kinase, domain 2"/>
    <property type="match status" value="1"/>
</dbReference>
<dbReference type="Pfam" id="PF02733">
    <property type="entry name" value="Dak1"/>
    <property type="match status" value="1"/>
</dbReference>
<protein>
    <recommendedName>
        <fullName evidence="16">Dihydroxyacetone kinase</fullName>
    </recommendedName>
</protein>
<keyword evidence="15" id="KW-1185">Reference proteome</keyword>
<evidence type="ECO:0000313" key="15">
    <source>
        <dbReference type="Proteomes" id="UP001515480"/>
    </source>
</evidence>
<dbReference type="Proteomes" id="UP001515480">
    <property type="component" value="Unassembled WGS sequence"/>
</dbReference>
<name>A0AB34JXA3_PRYPA</name>
<feature type="domain" description="DhaL" evidence="12">
    <location>
        <begin position="368"/>
        <end position="567"/>
    </location>
</feature>
<evidence type="ECO:0000256" key="10">
    <source>
        <dbReference type="PIRSR" id="PIRSR612734-1"/>
    </source>
</evidence>
<evidence type="ECO:0008006" key="16">
    <source>
        <dbReference type="Google" id="ProtNLM"/>
    </source>
</evidence>
<evidence type="ECO:0000256" key="3">
    <source>
        <dbReference type="ARBA" id="ARBA00008757"/>
    </source>
</evidence>
<dbReference type="FunFam" id="1.25.40.340:FF:000001">
    <property type="entry name" value="Dihydroxyacetone kinase 1"/>
    <property type="match status" value="1"/>
</dbReference>
<evidence type="ECO:0000259" key="12">
    <source>
        <dbReference type="PROSITE" id="PS51480"/>
    </source>
</evidence>
<feature type="binding site" evidence="11">
    <location>
        <begin position="53"/>
        <end position="56"/>
    </location>
    <ligand>
        <name>substrate</name>
    </ligand>
</feature>